<dbReference type="GO" id="GO:0051536">
    <property type="term" value="F:iron-sulfur cluster binding"/>
    <property type="evidence" value="ECO:0007669"/>
    <property type="project" value="InterPro"/>
</dbReference>
<comment type="subunit">
    <text evidence="2">Homodimer; disulfide-linked.</text>
</comment>
<dbReference type="AlphaFoldDB" id="A0A2P6TNI5"/>
<dbReference type="EC" id="3.1.3.16" evidence="4"/>
<keyword evidence="4" id="KW-0460">Magnesium</keyword>
<evidence type="ECO:0000256" key="3">
    <source>
        <dbReference type="PROSITE-ProRule" id="PRU00152"/>
    </source>
</evidence>
<evidence type="ECO:0000256" key="2">
    <source>
        <dbReference type="ARBA" id="ARBA00011748"/>
    </source>
</evidence>
<dbReference type="InterPro" id="IPR034904">
    <property type="entry name" value="FSCA_dom_sf"/>
</dbReference>
<keyword evidence="4" id="KW-0378">Hydrolase</keyword>
<dbReference type="SMART" id="SM00332">
    <property type="entry name" value="PP2Cc"/>
    <property type="match status" value="1"/>
</dbReference>
<feature type="compositionally biased region" description="Low complexity" evidence="5">
    <location>
        <begin position="30"/>
        <end position="45"/>
    </location>
</feature>
<dbReference type="Pfam" id="PF01477">
    <property type="entry name" value="PLAT"/>
    <property type="match status" value="1"/>
</dbReference>
<comment type="catalytic activity">
    <reaction evidence="4">
        <text>O-phospho-L-seryl-[protein] + H2O = L-seryl-[protein] + phosphate</text>
        <dbReference type="Rhea" id="RHEA:20629"/>
        <dbReference type="Rhea" id="RHEA-COMP:9863"/>
        <dbReference type="Rhea" id="RHEA-COMP:11604"/>
        <dbReference type="ChEBI" id="CHEBI:15377"/>
        <dbReference type="ChEBI" id="CHEBI:29999"/>
        <dbReference type="ChEBI" id="CHEBI:43474"/>
        <dbReference type="ChEBI" id="CHEBI:83421"/>
        <dbReference type="EC" id="3.1.3.16"/>
    </reaction>
</comment>
<dbReference type="PROSITE" id="PS50095">
    <property type="entry name" value="PLAT"/>
    <property type="match status" value="1"/>
</dbReference>
<dbReference type="Gene3D" id="3.30.300.130">
    <property type="entry name" value="Fe-S cluster assembly (FSCA)"/>
    <property type="match status" value="2"/>
</dbReference>
<dbReference type="GO" id="GO:0016226">
    <property type="term" value="P:iron-sulfur cluster assembly"/>
    <property type="evidence" value="ECO:0007669"/>
    <property type="project" value="InterPro"/>
</dbReference>
<feature type="domain" description="PPM-type phosphatase" evidence="7">
    <location>
        <begin position="262"/>
        <end position="708"/>
    </location>
</feature>
<accession>A0A2P6TNI5</accession>
<dbReference type="PANTHER" id="PTHR12320">
    <property type="entry name" value="PROTEIN PHOSPHATASE 2C"/>
    <property type="match status" value="1"/>
</dbReference>
<comment type="catalytic activity">
    <reaction evidence="4">
        <text>O-phospho-L-threonyl-[protein] + H2O = L-threonyl-[protein] + phosphate</text>
        <dbReference type="Rhea" id="RHEA:47004"/>
        <dbReference type="Rhea" id="RHEA-COMP:11060"/>
        <dbReference type="Rhea" id="RHEA-COMP:11605"/>
        <dbReference type="ChEBI" id="CHEBI:15377"/>
        <dbReference type="ChEBI" id="CHEBI:30013"/>
        <dbReference type="ChEBI" id="CHEBI:43474"/>
        <dbReference type="ChEBI" id="CHEBI:61977"/>
        <dbReference type="EC" id="3.1.3.16"/>
    </reaction>
</comment>
<feature type="region of interest" description="Disordered" evidence="5">
    <location>
        <begin position="525"/>
        <end position="545"/>
    </location>
</feature>
<evidence type="ECO:0000313" key="8">
    <source>
        <dbReference type="EMBL" id="PRW50879.1"/>
    </source>
</evidence>
<dbReference type="GO" id="GO:0005506">
    <property type="term" value="F:iron ion binding"/>
    <property type="evidence" value="ECO:0007669"/>
    <property type="project" value="InterPro"/>
</dbReference>
<dbReference type="GO" id="GO:0004722">
    <property type="term" value="F:protein serine/threonine phosphatase activity"/>
    <property type="evidence" value="ECO:0007669"/>
    <property type="project" value="UniProtKB-EC"/>
</dbReference>
<dbReference type="FunFam" id="3.30.300.130:FF:000003">
    <property type="entry name" value="NifU-like protein 3, chloroplastic"/>
    <property type="match status" value="1"/>
</dbReference>
<dbReference type="InterPro" id="IPR036392">
    <property type="entry name" value="PLAT/LH2_dom_sf"/>
</dbReference>
<feature type="region of interest" description="Disordered" evidence="5">
    <location>
        <begin position="30"/>
        <end position="93"/>
    </location>
</feature>
<evidence type="ECO:0000256" key="5">
    <source>
        <dbReference type="SAM" id="MobiDB-lite"/>
    </source>
</evidence>
<dbReference type="OrthoDB" id="60843at2759"/>
<dbReference type="SUPFAM" id="SSF117916">
    <property type="entry name" value="Fe-S cluster assembly (FSCA) domain-like"/>
    <property type="match status" value="2"/>
</dbReference>
<evidence type="ECO:0000259" key="6">
    <source>
        <dbReference type="PROSITE" id="PS50095"/>
    </source>
</evidence>
<dbReference type="PROSITE" id="PS51746">
    <property type="entry name" value="PPM_2"/>
    <property type="match status" value="1"/>
</dbReference>
<dbReference type="GO" id="GO:0009536">
    <property type="term" value="C:plastid"/>
    <property type="evidence" value="ECO:0007669"/>
    <property type="project" value="UniProtKB-ARBA"/>
</dbReference>
<keyword evidence="4" id="KW-0904">Protein phosphatase</keyword>
<keyword evidence="4" id="KW-0464">Manganese</keyword>
<dbReference type="InterPro" id="IPR039123">
    <property type="entry name" value="PPTC7"/>
</dbReference>
<dbReference type="InterPro" id="IPR001932">
    <property type="entry name" value="PPM-type_phosphatase-like_dom"/>
</dbReference>
<sequence>MARVAALRRLAQGLRSLGAAGELCSSSAAPTSSLLDSLPSTSYSTAPGWQPSRRGAGSSGSAAAAATSGGTVSGRARSQHSGPATAAAAAPPPRRAVYRVEVVTGDVRGAGSPAPAVIRLVGSEGESEPYLLGDSDSLDDRGFQRATKKSFTFNSHYLGQLQRVHVQQVPHASDGSGVGWYLDRVEVSGPEGEHWSFPCSAWLGKEASHTGLNWGDHERNLTPAVSRPSLQHSMRDPQYQLKGPPLQPEVSAVALPHPEKAAAGQKGLNRKGYGYGGEDAYFYCSNRNGISAMGVADGVYMWKEKGIDAGSFSRRLMEFARHSVDLGTTDVLRVLQFAAKRLRLEGILGSSTACILLVDQIQGRLSAANLGDSGFVLIGRRRGERASSAKTTAASSRVGQLQVKYRSPQQEHSFGHPYQLGHFEGADLPEDAMLTTMPLAPGDIIVLGSDGLWDNVSEEELLAEVERDVLEAPLAAGVQPSVIAQRLAFLAFENSMDKQKLTPYSEGASEAFDMVFHGGKADDITQQQRQRRRLDGGSRGAVRGPACQAAATDTLELTEENVELVLDEVRPYLMADGGNVEFVEIDGPVVYLRLAGACGSCPSSLTTMTMGIKRRLMERIPDILEVEQVMDENQGLDLTPENVDTVLDEIRPYLVGTGGGGLELVELDGPIAKVRITGPAANVMTVRVAVTQKLRERIPSIAAVQLVN</sequence>
<dbReference type="SUPFAM" id="SSF81606">
    <property type="entry name" value="PP2C-like"/>
    <property type="match status" value="1"/>
</dbReference>
<comment type="caution">
    <text evidence="3">Lacks conserved residue(s) required for the propagation of feature annotation.</text>
</comment>
<dbReference type="Gene3D" id="2.60.60.20">
    <property type="entry name" value="PLAT/LH2 domain"/>
    <property type="match status" value="1"/>
</dbReference>
<evidence type="ECO:0000313" key="9">
    <source>
        <dbReference type="Proteomes" id="UP000239899"/>
    </source>
</evidence>
<organism evidence="8 9">
    <name type="scientific">Chlorella sorokiniana</name>
    <name type="common">Freshwater green alga</name>
    <dbReference type="NCBI Taxonomy" id="3076"/>
    <lineage>
        <taxon>Eukaryota</taxon>
        <taxon>Viridiplantae</taxon>
        <taxon>Chlorophyta</taxon>
        <taxon>core chlorophytes</taxon>
        <taxon>Trebouxiophyceae</taxon>
        <taxon>Chlorellales</taxon>
        <taxon>Chlorellaceae</taxon>
        <taxon>Chlorella clade</taxon>
        <taxon>Chlorella</taxon>
    </lineage>
</organism>
<feature type="domain" description="PLAT" evidence="6">
    <location>
        <begin position="96"/>
        <end position="217"/>
    </location>
</feature>
<comment type="similarity">
    <text evidence="4">Belongs to the PP2C family.</text>
</comment>
<dbReference type="InterPro" id="IPR001075">
    <property type="entry name" value="NIF_FeS_clus_asmbl_NifU_C"/>
</dbReference>
<keyword evidence="4" id="KW-0479">Metal-binding</keyword>
<dbReference type="Gene3D" id="3.60.40.10">
    <property type="entry name" value="PPM-type phosphatase domain"/>
    <property type="match status" value="1"/>
</dbReference>
<comment type="similarity">
    <text evidence="1">Belongs to the NifU family.</text>
</comment>
<dbReference type="Proteomes" id="UP000239899">
    <property type="component" value="Unassembled WGS sequence"/>
</dbReference>
<comment type="caution">
    <text evidence="8">The sequence shown here is derived from an EMBL/GenBank/DDBJ whole genome shotgun (WGS) entry which is preliminary data.</text>
</comment>
<dbReference type="Pfam" id="PF01106">
    <property type="entry name" value="NifU"/>
    <property type="match status" value="2"/>
</dbReference>
<proteinExistence type="inferred from homology"/>
<dbReference type="PANTHER" id="PTHR12320:SF1">
    <property type="entry name" value="PROTEIN PHOSPHATASE PTC7 HOMOLOG"/>
    <property type="match status" value="1"/>
</dbReference>
<dbReference type="InterPro" id="IPR001024">
    <property type="entry name" value="PLAT/LH2_dom"/>
</dbReference>
<dbReference type="SMART" id="SM00331">
    <property type="entry name" value="PP2C_SIG"/>
    <property type="match status" value="1"/>
</dbReference>
<dbReference type="EMBL" id="LHPG02000010">
    <property type="protein sequence ID" value="PRW50879.1"/>
    <property type="molecule type" value="Genomic_DNA"/>
</dbReference>
<name>A0A2P6TNI5_CHLSO</name>
<comment type="cofactor">
    <cofactor evidence="4">
        <name>Mn(2+)</name>
        <dbReference type="ChEBI" id="CHEBI:29035"/>
    </cofactor>
</comment>
<reference evidence="8 9" key="1">
    <citation type="journal article" date="2018" name="Plant J.">
        <title>Genome sequences of Chlorella sorokiniana UTEX 1602 and Micractinium conductrix SAG 241.80: implications to maltose excretion by a green alga.</title>
        <authorList>
            <person name="Arriola M.B."/>
            <person name="Velmurugan N."/>
            <person name="Zhang Y."/>
            <person name="Plunkett M.H."/>
            <person name="Hondzo H."/>
            <person name="Barney B.M."/>
        </authorList>
    </citation>
    <scope>NUCLEOTIDE SEQUENCE [LARGE SCALE GENOMIC DNA]</scope>
    <source>
        <strain evidence="9">UTEX 1602</strain>
    </source>
</reference>
<dbReference type="SUPFAM" id="SSF49723">
    <property type="entry name" value="Lipase/lipooxygenase domain (PLAT/LH2 domain)"/>
    <property type="match status" value="1"/>
</dbReference>
<protein>
    <recommendedName>
        <fullName evidence="4">Protein phosphatase</fullName>
        <ecNumber evidence="4">3.1.3.16</ecNumber>
    </recommendedName>
</protein>
<evidence type="ECO:0000256" key="1">
    <source>
        <dbReference type="ARBA" id="ARBA00006420"/>
    </source>
</evidence>
<gene>
    <name evidence="8" type="ORF">C2E21_5695</name>
</gene>
<evidence type="ECO:0000259" key="7">
    <source>
        <dbReference type="PROSITE" id="PS51746"/>
    </source>
</evidence>
<evidence type="ECO:0000256" key="4">
    <source>
        <dbReference type="RuleBase" id="RU366020"/>
    </source>
</evidence>
<comment type="cofactor">
    <cofactor evidence="4">
        <name>Mg(2+)</name>
        <dbReference type="ChEBI" id="CHEBI:18420"/>
    </cofactor>
</comment>
<feature type="compositionally biased region" description="Low complexity" evidence="5">
    <location>
        <begin position="52"/>
        <end position="76"/>
    </location>
</feature>
<dbReference type="InterPro" id="IPR036457">
    <property type="entry name" value="PPM-type-like_dom_sf"/>
</dbReference>
<keyword evidence="9" id="KW-1185">Reference proteome</keyword>
<dbReference type="SMART" id="SM00308">
    <property type="entry name" value="LH2"/>
    <property type="match status" value="1"/>
</dbReference>
<dbReference type="GO" id="GO:0005198">
    <property type="term" value="F:structural molecule activity"/>
    <property type="evidence" value="ECO:0007669"/>
    <property type="project" value="UniProtKB-ARBA"/>
</dbReference>
<dbReference type="STRING" id="3076.A0A2P6TNI5"/>